<keyword evidence="4 9" id="KW-0808">Transferase</keyword>
<dbReference type="SMART" id="SM00480">
    <property type="entry name" value="POL3Bc"/>
    <property type="match status" value="1"/>
</dbReference>
<dbReference type="PANTHER" id="PTHR30478">
    <property type="entry name" value="DNA POLYMERASE III SUBUNIT BETA"/>
    <property type="match status" value="1"/>
</dbReference>
<dbReference type="AlphaFoldDB" id="A0A414Q272"/>
<keyword evidence="7 9" id="KW-0239">DNA-directed DNA polymerase</keyword>
<feature type="domain" description="DNA polymerase III beta sliding clamp central" evidence="11">
    <location>
        <begin position="133"/>
        <end position="247"/>
    </location>
</feature>
<comment type="subcellular location">
    <subcellularLocation>
        <location evidence="1 9">Cytoplasm</location>
    </subcellularLocation>
</comment>
<dbReference type="GO" id="GO:0009360">
    <property type="term" value="C:DNA polymerase III complex"/>
    <property type="evidence" value="ECO:0007669"/>
    <property type="project" value="InterPro"/>
</dbReference>
<evidence type="ECO:0000313" key="14">
    <source>
        <dbReference type="Proteomes" id="UP000284676"/>
    </source>
</evidence>
<dbReference type="RefSeq" id="WP_117708857.1">
    <property type="nucleotide sequence ID" value="NZ_QRHI01000003.1"/>
</dbReference>
<evidence type="ECO:0000256" key="1">
    <source>
        <dbReference type="ARBA" id="ARBA00004496"/>
    </source>
</evidence>
<reference evidence="13 14" key="1">
    <citation type="submission" date="2018-08" db="EMBL/GenBank/DDBJ databases">
        <title>A genome reference for cultivated species of the human gut microbiota.</title>
        <authorList>
            <person name="Zou Y."/>
            <person name="Xue W."/>
            <person name="Luo G."/>
        </authorList>
    </citation>
    <scope>NUCLEOTIDE SEQUENCE [LARGE SCALE GENOMIC DNA]</scope>
    <source>
        <strain evidence="13 14">AM25-1</strain>
    </source>
</reference>
<evidence type="ECO:0000256" key="7">
    <source>
        <dbReference type="ARBA" id="ARBA00022932"/>
    </source>
</evidence>
<organism evidence="13 14">
    <name type="scientific">Fusobacterium mortiferum</name>
    <dbReference type="NCBI Taxonomy" id="850"/>
    <lineage>
        <taxon>Bacteria</taxon>
        <taxon>Fusobacteriati</taxon>
        <taxon>Fusobacteriota</taxon>
        <taxon>Fusobacteriia</taxon>
        <taxon>Fusobacteriales</taxon>
        <taxon>Fusobacteriaceae</taxon>
        <taxon>Fusobacterium</taxon>
    </lineage>
</organism>
<keyword evidence="8" id="KW-0238">DNA-binding</keyword>
<feature type="domain" description="DNA polymerase III beta sliding clamp N-terminal" evidence="10">
    <location>
        <begin position="1"/>
        <end position="118"/>
    </location>
</feature>
<dbReference type="Proteomes" id="UP000284676">
    <property type="component" value="Unassembled WGS sequence"/>
</dbReference>
<dbReference type="NCBIfam" id="TIGR00663">
    <property type="entry name" value="dnan"/>
    <property type="match status" value="1"/>
</dbReference>
<protein>
    <recommendedName>
        <fullName evidence="9">Beta sliding clamp</fullName>
    </recommendedName>
</protein>
<dbReference type="Pfam" id="PF02768">
    <property type="entry name" value="DNA_pol3_beta_3"/>
    <property type="match status" value="1"/>
</dbReference>
<dbReference type="GO" id="GO:0005737">
    <property type="term" value="C:cytoplasm"/>
    <property type="evidence" value="ECO:0007669"/>
    <property type="project" value="UniProtKB-SubCell"/>
</dbReference>
<comment type="caution">
    <text evidence="13">The sequence shown here is derived from an EMBL/GenBank/DDBJ whole genome shotgun (WGS) entry which is preliminary data.</text>
</comment>
<comment type="similarity">
    <text evidence="2 9">Belongs to the beta sliding clamp family.</text>
</comment>
<proteinExistence type="inferred from homology"/>
<evidence type="ECO:0000256" key="2">
    <source>
        <dbReference type="ARBA" id="ARBA00010752"/>
    </source>
</evidence>
<evidence type="ECO:0000259" key="12">
    <source>
        <dbReference type="Pfam" id="PF02768"/>
    </source>
</evidence>
<name>A0A414Q272_FUSMR</name>
<keyword evidence="5 9" id="KW-0548">Nucleotidyltransferase</keyword>
<keyword evidence="6 9" id="KW-0235">DNA replication</keyword>
<dbReference type="PANTHER" id="PTHR30478:SF0">
    <property type="entry name" value="BETA SLIDING CLAMP"/>
    <property type="match status" value="1"/>
</dbReference>
<dbReference type="CDD" id="cd00140">
    <property type="entry name" value="beta_clamp"/>
    <property type="match status" value="1"/>
</dbReference>
<dbReference type="InterPro" id="IPR022634">
    <property type="entry name" value="DNA_polIII_beta_N"/>
</dbReference>
<evidence type="ECO:0000256" key="6">
    <source>
        <dbReference type="ARBA" id="ARBA00022705"/>
    </source>
</evidence>
<accession>A0A414Q272</accession>
<gene>
    <name evidence="13" type="primary">dnaN</name>
    <name evidence="13" type="ORF">DW663_00555</name>
</gene>
<comment type="function">
    <text evidence="9">Confers DNA tethering and processivity to DNA polymerases and other proteins. Acts as a clamp, forming a ring around DNA (a reaction catalyzed by the clamp-loading complex) which diffuses in an ATP-independent manner freely and bidirectionally along dsDNA. Initially characterized for its ability to contact the catalytic subunit of DNA polymerase III (Pol III), a complex, multichain enzyme responsible for most of the replicative synthesis in bacteria; Pol III exhibits 3'-5' exonuclease proofreading activity. The beta chain is required for initiation of replication as well as for processivity of DNA replication.</text>
</comment>
<evidence type="ECO:0000259" key="11">
    <source>
        <dbReference type="Pfam" id="PF02767"/>
    </source>
</evidence>
<dbReference type="PIRSF" id="PIRSF000804">
    <property type="entry name" value="DNA_pol_III_b"/>
    <property type="match status" value="1"/>
</dbReference>
<dbReference type="GO" id="GO:0003677">
    <property type="term" value="F:DNA binding"/>
    <property type="evidence" value="ECO:0007669"/>
    <property type="project" value="UniProtKB-UniRule"/>
</dbReference>
<dbReference type="Gene3D" id="3.70.10.10">
    <property type="match status" value="1"/>
</dbReference>
<dbReference type="InterPro" id="IPR022635">
    <property type="entry name" value="DNA_polIII_beta_C"/>
</dbReference>
<dbReference type="GO" id="GO:0006271">
    <property type="term" value="P:DNA strand elongation involved in DNA replication"/>
    <property type="evidence" value="ECO:0007669"/>
    <property type="project" value="TreeGrafter"/>
</dbReference>
<evidence type="ECO:0000313" key="13">
    <source>
        <dbReference type="EMBL" id="RHF74914.1"/>
    </source>
</evidence>
<evidence type="ECO:0000256" key="3">
    <source>
        <dbReference type="ARBA" id="ARBA00022490"/>
    </source>
</evidence>
<evidence type="ECO:0000256" key="5">
    <source>
        <dbReference type="ARBA" id="ARBA00022695"/>
    </source>
</evidence>
<evidence type="ECO:0000256" key="8">
    <source>
        <dbReference type="ARBA" id="ARBA00023125"/>
    </source>
</evidence>
<sequence>MKIQIERIEFLKRLKVVEKTITENKIKPIISCAYIETRGDNLFFCGTNLETTITTEMKCKEVIESGKIVFQHQLVEEYLKELKDEFVVFSEIDGNLVIESSDSSSEFSLMNVEDFPKILVDEDFSQKEEIFKINSIELAEILEKVKYAASSSSDNLSINCVRMENENKKLKFITTDTYRLVYLEKEIEKINENIDVSIPLNTVEALTKLLRSIESTDISFYFINRQIFFKMEEVLVISRIIDMSFPNYKGILGNNSYNKKLTINAEVFLKMLKRITIFVRNNNETKYGATFYLEKKEMQVHGVNEVAKINEVLEVNYEGENIKIALNTKFLSDFVQTLNKNKDITLEFIASNSSVKIKEEEANNYLYVLMPLALKD</sequence>
<dbReference type="Pfam" id="PF02767">
    <property type="entry name" value="DNA_pol3_beta_2"/>
    <property type="match status" value="1"/>
</dbReference>
<dbReference type="SUPFAM" id="SSF55979">
    <property type="entry name" value="DNA clamp"/>
    <property type="match status" value="3"/>
</dbReference>
<dbReference type="EMBL" id="QRHL01000001">
    <property type="protein sequence ID" value="RHF74914.1"/>
    <property type="molecule type" value="Genomic_DNA"/>
</dbReference>
<feature type="domain" description="DNA polymerase III beta sliding clamp C-terminal" evidence="12">
    <location>
        <begin position="257"/>
        <end position="372"/>
    </location>
</feature>
<dbReference type="InterPro" id="IPR022637">
    <property type="entry name" value="DNA_polIII_beta_cen"/>
</dbReference>
<evidence type="ECO:0000259" key="10">
    <source>
        <dbReference type="Pfam" id="PF00712"/>
    </source>
</evidence>
<dbReference type="GO" id="GO:0008408">
    <property type="term" value="F:3'-5' exonuclease activity"/>
    <property type="evidence" value="ECO:0007669"/>
    <property type="project" value="InterPro"/>
</dbReference>
<dbReference type="InterPro" id="IPR046938">
    <property type="entry name" value="DNA_clamp_sf"/>
</dbReference>
<keyword evidence="3 9" id="KW-0963">Cytoplasm</keyword>
<dbReference type="GO" id="GO:0003887">
    <property type="term" value="F:DNA-directed DNA polymerase activity"/>
    <property type="evidence" value="ECO:0007669"/>
    <property type="project" value="UniProtKB-UniRule"/>
</dbReference>
<dbReference type="Pfam" id="PF00712">
    <property type="entry name" value="DNA_pol3_beta"/>
    <property type="match status" value="1"/>
</dbReference>
<comment type="subunit">
    <text evidence="9">Forms a ring-shaped head-to-tail homodimer around DNA.</text>
</comment>
<evidence type="ECO:0000256" key="9">
    <source>
        <dbReference type="PIRNR" id="PIRNR000804"/>
    </source>
</evidence>
<evidence type="ECO:0000256" key="4">
    <source>
        <dbReference type="ARBA" id="ARBA00022679"/>
    </source>
</evidence>
<dbReference type="InterPro" id="IPR001001">
    <property type="entry name" value="DNA_polIII_beta"/>
</dbReference>
<dbReference type="Gene3D" id="3.10.150.10">
    <property type="entry name" value="DNA Polymerase III, subunit A, domain 2"/>
    <property type="match status" value="1"/>
</dbReference>